<sequence>MERELDSFALYCLAAEIRPAETLRVLGLIERRLAGDPENAEIHLYKGALLSRMGLEIQHPAQAQRFLKTGVGIMRTIQPVTPMRSLTHLRMLYARGTTQVILPVPPMTVREIHEGIVRILDHPGFGMLHGSRRAVVLGMQAHLLKKQGQDRMAARLWQAATRIEKRISGFPDAPPQIIL</sequence>
<name>A0A3M0MM49_9RHOB</name>
<evidence type="ECO:0000313" key="2">
    <source>
        <dbReference type="Proteomes" id="UP000273516"/>
    </source>
</evidence>
<dbReference type="AlphaFoldDB" id="A0A3M0MM49"/>
<evidence type="ECO:0008006" key="3">
    <source>
        <dbReference type="Google" id="ProtNLM"/>
    </source>
</evidence>
<dbReference type="EMBL" id="QOKZ01000009">
    <property type="protein sequence ID" value="RMC32357.1"/>
    <property type="molecule type" value="Genomic_DNA"/>
</dbReference>
<dbReference type="RefSeq" id="WP_122113820.1">
    <property type="nucleotide sequence ID" value="NZ_QOKZ01000009.1"/>
</dbReference>
<evidence type="ECO:0000313" key="1">
    <source>
        <dbReference type="EMBL" id="RMC32357.1"/>
    </source>
</evidence>
<dbReference type="OrthoDB" id="7768377at2"/>
<gene>
    <name evidence="1" type="ORF">C9E81_18380</name>
</gene>
<organism evidence="1 2">
    <name type="scientific">Paracoccus alkanivorans</name>
    <dbReference type="NCBI Taxonomy" id="2116655"/>
    <lineage>
        <taxon>Bacteria</taxon>
        <taxon>Pseudomonadati</taxon>
        <taxon>Pseudomonadota</taxon>
        <taxon>Alphaproteobacteria</taxon>
        <taxon>Rhodobacterales</taxon>
        <taxon>Paracoccaceae</taxon>
        <taxon>Paracoccus</taxon>
    </lineage>
</organism>
<dbReference type="Proteomes" id="UP000273516">
    <property type="component" value="Unassembled WGS sequence"/>
</dbReference>
<keyword evidence="2" id="KW-1185">Reference proteome</keyword>
<accession>A0A3M0MM49</accession>
<reference evidence="1 2" key="1">
    <citation type="submission" date="2018-07" db="EMBL/GenBank/DDBJ databases">
        <authorList>
            <person name="Zhang Y."/>
            <person name="Wang L."/>
            <person name="Ma S."/>
        </authorList>
    </citation>
    <scope>NUCLEOTIDE SEQUENCE [LARGE SCALE GENOMIC DNA]</scope>
    <source>
        <strain evidence="1 2">4-2</strain>
    </source>
</reference>
<proteinExistence type="predicted"/>
<protein>
    <recommendedName>
        <fullName evidence="3">Tetratricopeptide repeat protein</fullName>
    </recommendedName>
</protein>
<comment type="caution">
    <text evidence="1">The sequence shown here is derived from an EMBL/GenBank/DDBJ whole genome shotgun (WGS) entry which is preliminary data.</text>
</comment>